<sequence length="99" mass="10669">MADRHGKDAPQCSFHSSLLDKPPPGPSHNLQKGARTISSSEQGYASCAEGSVMSGMCGKGGGASSENEAKEKKQKRSIENNIVRLKKTKIDYSDILEKF</sequence>
<accession>A0A7R7W443</accession>
<proteinExistence type="predicted"/>
<dbReference type="EMBL" id="AP024426">
    <property type="protein sequence ID" value="BCR95679.1"/>
    <property type="molecule type" value="Genomic_DNA"/>
</dbReference>
<dbReference type="Proteomes" id="UP000661280">
    <property type="component" value="Chromosome 2"/>
</dbReference>
<evidence type="ECO:0000313" key="3">
    <source>
        <dbReference type="Proteomes" id="UP000661280"/>
    </source>
</evidence>
<evidence type="ECO:0000256" key="1">
    <source>
        <dbReference type="SAM" id="MobiDB-lite"/>
    </source>
</evidence>
<reference evidence="2" key="1">
    <citation type="submission" date="2021-01" db="EMBL/GenBank/DDBJ databases">
        <authorList>
            <consortium name="Aspergillus luchuensis mut. kawachii IFO 4304 genome sequencing consortium"/>
            <person name="Kazuki M."/>
            <person name="Futagami T."/>
        </authorList>
    </citation>
    <scope>NUCLEOTIDE SEQUENCE</scope>
    <source>
        <strain evidence="2">IFO 4308</strain>
    </source>
</reference>
<protein>
    <submittedName>
        <fullName evidence="2">Uncharacterized protein</fullName>
    </submittedName>
</protein>
<dbReference type="AlphaFoldDB" id="A0A7R7W443"/>
<organism evidence="2 3">
    <name type="scientific">Aspergillus kawachii</name>
    <name type="common">White koji mold</name>
    <name type="synonym">Aspergillus awamori var. kawachi</name>
    <dbReference type="NCBI Taxonomy" id="1069201"/>
    <lineage>
        <taxon>Eukaryota</taxon>
        <taxon>Fungi</taxon>
        <taxon>Dikarya</taxon>
        <taxon>Ascomycota</taxon>
        <taxon>Pezizomycotina</taxon>
        <taxon>Eurotiomycetes</taxon>
        <taxon>Eurotiomycetidae</taxon>
        <taxon>Eurotiales</taxon>
        <taxon>Aspergillaceae</taxon>
        <taxon>Aspergillus</taxon>
        <taxon>Aspergillus subgen. Circumdati</taxon>
    </lineage>
</organism>
<reference evidence="2" key="2">
    <citation type="submission" date="2021-02" db="EMBL/GenBank/DDBJ databases">
        <title>Aspergillus luchuensis mut. kawachii IFO 4304 genome sequence.</title>
        <authorList>
            <person name="Mori K."/>
            <person name="Kadooka C."/>
            <person name="Goto M."/>
            <person name="Futagami T."/>
        </authorList>
    </citation>
    <scope>NUCLEOTIDE SEQUENCE</scope>
    <source>
        <strain evidence="2">IFO 4308</strain>
    </source>
</reference>
<evidence type="ECO:0000313" key="2">
    <source>
        <dbReference type="EMBL" id="BCR95679.1"/>
    </source>
</evidence>
<dbReference type="KEGG" id="aluc:AKAW2_20619S"/>
<gene>
    <name evidence="2" type="ORF">AKAW2_20619S</name>
</gene>
<feature type="region of interest" description="Disordered" evidence="1">
    <location>
        <begin position="56"/>
        <end position="80"/>
    </location>
</feature>
<dbReference type="GeneID" id="64957004"/>
<feature type="region of interest" description="Disordered" evidence="1">
    <location>
        <begin position="1"/>
        <end position="44"/>
    </location>
</feature>
<dbReference type="RefSeq" id="XP_041539445.1">
    <property type="nucleotide sequence ID" value="XM_041685352.1"/>
</dbReference>
<name>A0A7R7W443_ASPKA</name>
<keyword evidence="3" id="KW-1185">Reference proteome</keyword>